<proteinExistence type="predicted"/>
<reference evidence="2 3" key="1">
    <citation type="submission" date="2014-03" db="EMBL/GenBank/DDBJ databases">
        <title>Genomics of Bifidobacteria.</title>
        <authorList>
            <person name="Ventura M."/>
            <person name="Milani C."/>
            <person name="Lugli G.A."/>
        </authorList>
    </citation>
    <scope>NUCLEOTIDE SEQUENCE [LARGE SCALE GENOMIC DNA]</scope>
    <source>
        <strain evidence="2 3">DSM 21395</strain>
    </source>
</reference>
<dbReference type="Proteomes" id="UP000029082">
    <property type="component" value="Unassembled WGS sequence"/>
</dbReference>
<feature type="signal peptide" evidence="1">
    <location>
        <begin position="1"/>
        <end position="33"/>
    </location>
</feature>
<dbReference type="Pfam" id="PF09683">
    <property type="entry name" value="Lactococcin_972"/>
    <property type="match status" value="1"/>
</dbReference>
<dbReference type="NCBIfam" id="TIGR01653">
    <property type="entry name" value="lactococcin_972"/>
    <property type="match status" value="1"/>
</dbReference>
<dbReference type="InterPro" id="IPR006540">
    <property type="entry name" value="Lactococcin_972"/>
</dbReference>
<keyword evidence="3" id="KW-1185">Reference proteome</keyword>
<dbReference type="AlphaFoldDB" id="A0A087CA73"/>
<gene>
    <name evidence="2" type="ORF">BMON_0042</name>
</gene>
<dbReference type="eggNOG" id="ENOG5031YMM">
    <property type="taxonomic scope" value="Bacteria"/>
</dbReference>
<sequence length="105" mass="11123">MAIHIGSNKVTSCFAAMVLGMVMAAGTTGVALAAEQFPEEGGSWQYGDNGFCAYSNYWHASKTHGSSVSAGNKTSTSICTARNKWSYAQVNMPGTSAPAYHYRLC</sequence>
<evidence type="ECO:0000256" key="1">
    <source>
        <dbReference type="SAM" id="SignalP"/>
    </source>
</evidence>
<dbReference type="RefSeq" id="WP_161786308.1">
    <property type="nucleotide sequence ID" value="NZ_JDUO01000003.1"/>
</dbReference>
<dbReference type="GeneID" id="93095261"/>
<accession>A0A087CA73</accession>
<dbReference type="OrthoDB" id="3432275at2"/>
<organism evidence="2 3">
    <name type="scientific">Bifidobacterium mongoliense DSM 21395</name>
    <dbReference type="NCBI Taxonomy" id="1437603"/>
    <lineage>
        <taxon>Bacteria</taxon>
        <taxon>Bacillati</taxon>
        <taxon>Actinomycetota</taxon>
        <taxon>Actinomycetes</taxon>
        <taxon>Bifidobacteriales</taxon>
        <taxon>Bifidobacteriaceae</taxon>
        <taxon>Bifidobacterium</taxon>
    </lineage>
</organism>
<comment type="caution">
    <text evidence="2">The sequence shown here is derived from an EMBL/GenBank/DDBJ whole genome shotgun (WGS) entry which is preliminary data.</text>
</comment>
<dbReference type="STRING" id="1437603.GCA_000771525_01038"/>
<protein>
    <submittedName>
        <fullName evidence="2">Bacteriocin</fullName>
    </submittedName>
</protein>
<dbReference type="EMBL" id="JGZE01000001">
    <property type="protein sequence ID" value="KFI80173.1"/>
    <property type="molecule type" value="Genomic_DNA"/>
</dbReference>
<keyword evidence="1" id="KW-0732">Signal</keyword>
<name>A0A087CA73_9BIFI</name>
<evidence type="ECO:0000313" key="2">
    <source>
        <dbReference type="EMBL" id="KFI80173.1"/>
    </source>
</evidence>
<feature type="chain" id="PRO_5001819313" evidence="1">
    <location>
        <begin position="34"/>
        <end position="105"/>
    </location>
</feature>
<evidence type="ECO:0000313" key="3">
    <source>
        <dbReference type="Proteomes" id="UP000029082"/>
    </source>
</evidence>
<dbReference type="Gene3D" id="2.60.40.2850">
    <property type="match status" value="1"/>
</dbReference>